<evidence type="ECO:0000256" key="2">
    <source>
        <dbReference type="ARBA" id="ARBA00022485"/>
    </source>
</evidence>
<keyword evidence="4" id="KW-0479">Metal-binding</keyword>
<dbReference type="GO" id="GO:0043365">
    <property type="term" value="F:[formate-C-acetyltransferase]-activating enzyme activity"/>
    <property type="evidence" value="ECO:0007669"/>
    <property type="project" value="InterPro"/>
</dbReference>
<proteinExistence type="predicted"/>
<dbReference type="SFLD" id="SFLDG01063">
    <property type="entry name" value="activating_enzymes__group_1"/>
    <property type="match status" value="1"/>
</dbReference>
<dbReference type="AlphaFoldDB" id="L7U9Y5"/>
<evidence type="ECO:0000313" key="7">
    <source>
        <dbReference type="EMBL" id="AGC44685.1"/>
    </source>
</evidence>
<evidence type="ECO:0000256" key="6">
    <source>
        <dbReference type="ARBA" id="ARBA00023014"/>
    </source>
</evidence>
<dbReference type="Gene3D" id="3.20.20.70">
    <property type="entry name" value="Aldolase class I"/>
    <property type="match status" value="1"/>
</dbReference>
<dbReference type="STRING" id="1278073.MYSTI_03373"/>
<dbReference type="InterPro" id="IPR012837">
    <property type="entry name" value="NrdG"/>
</dbReference>
<name>L7U9Y5_MYXSD</name>
<dbReference type="PANTHER" id="PTHR30352">
    <property type="entry name" value="PYRUVATE FORMATE-LYASE-ACTIVATING ENZYME"/>
    <property type="match status" value="1"/>
</dbReference>
<keyword evidence="3" id="KW-0949">S-adenosyl-L-methionine</keyword>
<gene>
    <name evidence="7" type="ordered locus">MYSTI_03373</name>
</gene>
<evidence type="ECO:0000256" key="1">
    <source>
        <dbReference type="ARBA" id="ARBA00001966"/>
    </source>
</evidence>
<dbReference type="SFLD" id="SFLDF00299">
    <property type="entry name" value="anaerobic_ribonucleoside-triph"/>
    <property type="match status" value="1"/>
</dbReference>
<keyword evidence="5" id="KW-0408">Iron</keyword>
<dbReference type="HOGENOM" id="CLU_089926_1_0_7"/>
<evidence type="ECO:0000313" key="8">
    <source>
        <dbReference type="Proteomes" id="UP000011131"/>
    </source>
</evidence>
<keyword evidence="2" id="KW-0004">4Fe-4S</keyword>
<keyword evidence="8" id="KW-1185">Reference proteome</keyword>
<protein>
    <submittedName>
        <fullName evidence="7">Radical SAM domain-containing protein</fullName>
    </submittedName>
</protein>
<evidence type="ECO:0000256" key="5">
    <source>
        <dbReference type="ARBA" id="ARBA00023004"/>
    </source>
</evidence>
<dbReference type="EMBL" id="CP004025">
    <property type="protein sequence ID" value="AGC44685.1"/>
    <property type="molecule type" value="Genomic_DNA"/>
</dbReference>
<dbReference type="SFLD" id="SFLDG01066">
    <property type="entry name" value="organic_radical-activating_enz"/>
    <property type="match status" value="1"/>
</dbReference>
<sequence length="218" mass="23692">MGSPVRARPGMLGRLSMASTADESSPGPVLRVAQQVPRTEAEGPGHRFALWLQGCPLRCPGCCNPEMFAMERGPLVTVDALAARVLSTPGIEGFSLLGGEPFSQPGPAADLCERLRAGGLSTMVFSGYTLAELKAQANPDVERLLRALDLLVDGRYEKDLPETRRRWIGSSNQVMHFLTPRYSPEDPTFTAPNTAEVHFVEGRLIINGWPALADRLRP</sequence>
<organism evidence="7 8">
    <name type="scientific">Myxococcus stipitatus (strain DSM 14675 / JCM 12634 / Mx s8)</name>
    <dbReference type="NCBI Taxonomy" id="1278073"/>
    <lineage>
        <taxon>Bacteria</taxon>
        <taxon>Pseudomonadati</taxon>
        <taxon>Myxococcota</taxon>
        <taxon>Myxococcia</taxon>
        <taxon>Myxococcales</taxon>
        <taxon>Cystobacterineae</taxon>
        <taxon>Myxococcaceae</taxon>
        <taxon>Myxococcus</taxon>
    </lineage>
</organism>
<accession>L7U9Y5</accession>
<dbReference type="Pfam" id="PF13353">
    <property type="entry name" value="Fer4_12"/>
    <property type="match status" value="1"/>
</dbReference>
<dbReference type="InterPro" id="IPR007197">
    <property type="entry name" value="rSAM"/>
</dbReference>
<dbReference type="GO" id="GO:0051539">
    <property type="term" value="F:4 iron, 4 sulfur cluster binding"/>
    <property type="evidence" value="ECO:0007669"/>
    <property type="project" value="UniProtKB-KW"/>
</dbReference>
<dbReference type="InterPro" id="IPR013785">
    <property type="entry name" value="Aldolase_TIM"/>
</dbReference>
<dbReference type="Proteomes" id="UP000011131">
    <property type="component" value="Chromosome"/>
</dbReference>
<dbReference type="PANTHER" id="PTHR30352:SF2">
    <property type="entry name" value="ANAEROBIC RIBONUCLEOSIDE-TRIPHOSPHATE REDUCTASE-ACTIVATING PROTEIN"/>
    <property type="match status" value="1"/>
</dbReference>
<dbReference type="CDD" id="cd01335">
    <property type="entry name" value="Radical_SAM"/>
    <property type="match status" value="1"/>
</dbReference>
<dbReference type="PATRIC" id="fig|1278073.3.peg.3430"/>
<dbReference type="KEGG" id="msd:MYSTI_03373"/>
<dbReference type="SUPFAM" id="SSF102114">
    <property type="entry name" value="Radical SAM enzymes"/>
    <property type="match status" value="1"/>
</dbReference>
<comment type="cofactor">
    <cofactor evidence="1">
        <name>[4Fe-4S] cluster</name>
        <dbReference type="ChEBI" id="CHEBI:49883"/>
    </cofactor>
</comment>
<dbReference type="InterPro" id="IPR058240">
    <property type="entry name" value="rSAM_sf"/>
</dbReference>
<evidence type="ECO:0000256" key="3">
    <source>
        <dbReference type="ARBA" id="ARBA00022691"/>
    </source>
</evidence>
<dbReference type="GO" id="GO:0004748">
    <property type="term" value="F:ribonucleoside-diphosphate reductase activity, thioredoxin disulfide as acceptor"/>
    <property type="evidence" value="ECO:0007669"/>
    <property type="project" value="TreeGrafter"/>
</dbReference>
<dbReference type="GO" id="GO:0046872">
    <property type="term" value="F:metal ion binding"/>
    <property type="evidence" value="ECO:0007669"/>
    <property type="project" value="UniProtKB-KW"/>
</dbReference>
<dbReference type="InterPro" id="IPR034457">
    <property type="entry name" value="Organic_radical-activating"/>
</dbReference>
<dbReference type="SFLD" id="SFLDS00029">
    <property type="entry name" value="Radical_SAM"/>
    <property type="match status" value="1"/>
</dbReference>
<reference evidence="7 8" key="1">
    <citation type="journal article" date="2013" name="Genome Announc.">
        <title>Complete genome sequence of Myxococcus stipitatus strain DSM 14675, a fruiting myxobacterium.</title>
        <authorList>
            <person name="Huntley S."/>
            <person name="Kneip S."/>
            <person name="Treuner-Lange A."/>
            <person name="Sogaard-Andersen L."/>
        </authorList>
    </citation>
    <scope>NUCLEOTIDE SEQUENCE [LARGE SCALE GENOMIC DNA]</scope>
    <source>
        <strain evidence="8">DSM 14675 / JCM 12634 / Mx s8</strain>
    </source>
</reference>
<keyword evidence="6" id="KW-0411">Iron-sulfur</keyword>
<dbReference type="eggNOG" id="COG0602">
    <property type="taxonomic scope" value="Bacteria"/>
</dbReference>
<evidence type="ECO:0000256" key="4">
    <source>
        <dbReference type="ARBA" id="ARBA00022723"/>
    </source>
</evidence>